<comment type="caution">
    <text evidence="3">The sequence shown here is derived from an EMBL/GenBank/DDBJ whole genome shotgun (WGS) entry which is preliminary data.</text>
</comment>
<organism evidence="3 4">
    <name type="scientific">Thiocapsa imhoffii</name>
    <dbReference type="NCBI Taxonomy" id="382777"/>
    <lineage>
        <taxon>Bacteria</taxon>
        <taxon>Pseudomonadati</taxon>
        <taxon>Pseudomonadota</taxon>
        <taxon>Gammaproteobacteria</taxon>
        <taxon>Chromatiales</taxon>
        <taxon>Chromatiaceae</taxon>
        <taxon>Thiocapsa</taxon>
    </lineage>
</organism>
<dbReference type="EMBL" id="NRSD01000009">
    <property type="protein sequence ID" value="MBK1645039.1"/>
    <property type="molecule type" value="Genomic_DNA"/>
</dbReference>
<reference evidence="3 4" key="1">
    <citation type="journal article" date="2020" name="Microorganisms">
        <title>Osmotic Adaptation and Compatible Solute Biosynthesis of Phototrophic Bacteria as Revealed from Genome Analyses.</title>
        <authorList>
            <person name="Imhoff J.F."/>
            <person name="Rahn T."/>
            <person name="Kunzel S."/>
            <person name="Keller A."/>
            <person name="Neulinger S.C."/>
        </authorList>
    </citation>
    <scope>NUCLEOTIDE SEQUENCE [LARGE SCALE GENOMIC DNA]</scope>
    <source>
        <strain evidence="3 4">DSM 21303</strain>
    </source>
</reference>
<feature type="transmembrane region" description="Helical" evidence="1">
    <location>
        <begin position="6"/>
        <end position="27"/>
    </location>
</feature>
<evidence type="ECO:0000256" key="1">
    <source>
        <dbReference type="SAM" id="Phobius"/>
    </source>
</evidence>
<proteinExistence type="predicted"/>
<sequence>MMEGGLHFAQPFWLLGLLMLLPVAYWLRRSAIRAAQGPLHRYADPHLLPHLTGTRELRAPERWRRDLRWSLLWTLLLVAMAGPRWDATDVRLFHPGNHLLVLLDLSRSMQVADVSPNRLARARHEMSDLIQKNRELRLGLIVFATVPLVISPLTDETQSILNALPALTTDLASPNLQGSRLAAALTLAEQLLAGLPAESARAILLISDGDFEEPDLPEQVARLAAQGVVFHTLGVGSTSGGEVPAPGGGVLRDARGEPVRSALDEALLMDLAAAGGGLYRRADFRDEDTAAILRAATRSGGPPQTRDERTYIWNERFWIPVALVMFLLLPQLRALGARRRPGR</sequence>
<keyword evidence="1" id="KW-0812">Transmembrane</keyword>
<dbReference type="Proteomes" id="UP001138802">
    <property type="component" value="Unassembled WGS sequence"/>
</dbReference>
<dbReference type="PANTHER" id="PTHR22550:SF14">
    <property type="entry name" value="VWFA DOMAIN-CONTAINING PROTEIN"/>
    <property type="match status" value="1"/>
</dbReference>
<keyword evidence="4" id="KW-1185">Reference proteome</keyword>
<dbReference type="PROSITE" id="PS50234">
    <property type="entry name" value="VWFA"/>
    <property type="match status" value="1"/>
</dbReference>
<gene>
    <name evidence="3" type="ORF">CKO25_10320</name>
</gene>
<feature type="domain" description="VWFA" evidence="2">
    <location>
        <begin position="98"/>
        <end position="300"/>
    </location>
</feature>
<dbReference type="InterPro" id="IPR002035">
    <property type="entry name" value="VWF_A"/>
</dbReference>
<evidence type="ECO:0000259" key="2">
    <source>
        <dbReference type="PROSITE" id="PS50234"/>
    </source>
</evidence>
<dbReference type="InterPro" id="IPR036465">
    <property type="entry name" value="vWFA_dom_sf"/>
</dbReference>
<dbReference type="Pfam" id="PF13519">
    <property type="entry name" value="VWA_2"/>
    <property type="match status" value="1"/>
</dbReference>
<accession>A0A9X0WIT0</accession>
<dbReference type="SUPFAM" id="SSF53300">
    <property type="entry name" value="vWA-like"/>
    <property type="match status" value="1"/>
</dbReference>
<dbReference type="Gene3D" id="3.40.50.410">
    <property type="entry name" value="von Willebrand factor, type A domain"/>
    <property type="match status" value="1"/>
</dbReference>
<protein>
    <submittedName>
        <fullName evidence="3">VWA domain-containing protein</fullName>
    </submittedName>
</protein>
<evidence type="ECO:0000313" key="3">
    <source>
        <dbReference type="EMBL" id="MBK1645039.1"/>
    </source>
</evidence>
<dbReference type="SMART" id="SM00327">
    <property type="entry name" value="VWA"/>
    <property type="match status" value="1"/>
</dbReference>
<dbReference type="AlphaFoldDB" id="A0A9X0WIT0"/>
<keyword evidence="1" id="KW-0472">Membrane</keyword>
<dbReference type="InterPro" id="IPR050768">
    <property type="entry name" value="UPF0353/GerABKA_families"/>
</dbReference>
<keyword evidence="1" id="KW-1133">Transmembrane helix</keyword>
<name>A0A9X0WIT0_9GAMM</name>
<dbReference type="PANTHER" id="PTHR22550">
    <property type="entry name" value="SPORE GERMINATION PROTEIN"/>
    <property type="match status" value="1"/>
</dbReference>
<evidence type="ECO:0000313" key="4">
    <source>
        <dbReference type="Proteomes" id="UP001138802"/>
    </source>
</evidence>
<dbReference type="RefSeq" id="WP_200387847.1">
    <property type="nucleotide sequence ID" value="NZ_NRSD01000009.1"/>
</dbReference>